<feature type="transmembrane region" description="Helical" evidence="14">
    <location>
        <begin position="67"/>
        <end position="87"/>
    </location>
</feature>
<protein>
    <recommendedName>
        <fullName evidence="14">Sodium/proline symporter</fullName>
    </recommendedName>
    <alternativeName>
        <fullName evidence="14">Proline permease</fullName>
    </alternativeName>
</protein>
<dbReference type="PANTHER" id="PTHR48086:SF3">
    <property type="entry name" value="SODIUM_PROLINE SYMPORTER"/>
    <property type="match status" value="1"/>
</dbReference>
<keyword evidence="10 14" id="KW-0472">Membrane</keyword>
<keyword evidence="5 14" id="KW-0812">Transmembrane</keyword>
<dbReference type="NCBIfam" id="TIGR00813">
    <property type="entry name" value="sss"/>
    <property type="match status" value="1"/>
</dbReference>
<feature type="transmembrane region" description="Helical" evidence="14">
    <location>
        <begin position="395"/>
        <end position="415"/>
    </location>
</feature>
<evidence type="ECO:0000256" key="13">
    <source>
        <dbReference type="RuleBase" id="RU362091"/>
    </source>
</evidence>
<dbReference type="PROSITE" id="PS00457">
    <property type="entry name" value="NA_SOLUT_SYMP_2"/>
    <property type="match status" value="1"/>
</dbReference>
<evidence type="ECO:0000256" key="1">
    <source>
        <dbReference type="ARBA" id="ARBA00004651"/>
    </source>
</evidence>
<evidence type="ECO:0000256" key="9">
    <source>
        <dbReference type="ARBA" id="ARBA00023065"/>
    </source>
</evidence>
<evidence type="ECO:0000256" key="6">
    <source>
        <dbReference type="ARBA" id="ARBA00022847"/>
    </source>
</evidence>
<feature type="transmembrane region" description="Helical" evidence="14">
    <location>
        <begin position="269"/>
        <end position="295"/>
    </location>
</feature>
<dbReference type="GO" id="GO:0005298">
    <property type="term" value="F:proline:sodium symporter activity"/>
    <property type="evidence" value="ECO:0007669"/>
    <property type="project" value="UniProtKB-UniRule"/>
</dbReference>
<comment type="subcellular location">
    <subcellularLocation>
        <location evidence="1 14">Cell membrane</location>
        <topology evidence="1 14">Multi-pass membrane protein</topology>
    </subcellularLocation>
</comment>
<evidence type="ECO:0000256" key="7">
    <source>
        <dbReference type="ARBA" id="ARBA00022989"/>
    </source>
</evidence>
<dbReference type="PANTHER" id="PTHR48086">
    <property type="entry name" value="SODIUM/PROLINE SYMPORTER-RELATED"/>
    <property type="match status" value="1"/>
</dbReference>
<dbReference type="Proteomes" id="UP000198565">
    <property type="component" value="Unassembled WGS sequence"/>
</dbReference>
<dbReference type="PROSITE" id="PS50283">
    <property type="entry name" value="NA_SOLUT_SYMP_3"/>
    <property type="match status" value="1"/>
</dbReference>
<dbReference type="CDD" id="cd11475">
    <property type="entry name" value="SLC5sbd_PutP"/>
    <property type="match status" value="1"/>
</dbReference>
<comment type="catalytic activity">
    <reaction evidence="12">
        <text>L-proline(in) + Na(+)(in) = L-proline(out) + Na(+)(out)</text>
        <dbReference type="Rhea" id="RHEA:28967"/>
        <dbReference type="ChEBI" id="CHEBI:29101"/>
        <dbReference type="ChEBI" id="CHEBI:60039"/>
    </reaction>
</comment>
<dbReference type="InterPro" id="IPR050277">
    <property type="entry name" value="Sodium:Solute_Symporter"/>
</dbReference>
<organism evidence="15 16">
    <name type="scientific">Gracilibacillus orientalis</name>
    <dbReference type="NCBI Taxonomy" id="334253"/>
    <lineage>
        <taxon>Bacteria</taxon>
        <taxon>Bacillati</taxon>
        <taxon>Bacillota</taxon>
        <taxon>Bacilli</taxon>
        <taxon>Bacillales</taxon>
        <taxon>Bacillaceae</taxon>
        <taxon>Gracilibacillus</taxon>
    </lineage>
</organism>
<feature type="transmembrane region" description="Helical" evidence="14">
    <location>
        <begin position="6"/>
        <end position="28"/>
    </location>
</feature>
<dbReference type="FunFam" id="1.20.1730.10:FF:000002">
    <property type="entry name" value="Sodium/proline symporter"/>
    <property type="match status" value="1"/>
</dbReference>
<keyword evidence="7 14" id="KW-1133">Transmembrane helix</keyword>
<dbReference type="InterPro" id="IPR001734">
    <property type="entry name" value="Na/solute_symporter"/>
</dbReference>
<feature type="transmembrane region" description="Helical" evidence="14">
    <location>
        <begin position="450"/>
        <end position="469"/>
    </location>
</feature>
<evidence type="ECO:0000256" key="10">
    <source>
        <dbReference type="ARBA" id="ARBA00023136"/>
    </source>
</evidence>
<keyword evidence="8 14" id="KW-0915">Sodium</keyword>
<dbReference type="InterPro" id="IPR038377">
    <property type="entry name" value="Na/Glc_symporter_sf"/>
</dbReference>
<keyword evidence="11 14" id="KW-0739">Sodium transport</keyword>
<evidence type="ECO:0000256" key="5">
    <source>
        <dbReference type="ARBA" id="ARBA00022692"/>
    </source>
</evidence>
<keyword evidence="16" id="KW-1185">Reference proteome</keyword>
<evidence type="ECO:0000313" key="16">
    <source>
        <dbReference type="Proteomes" id="UP000198565"/>
    </source>
</evidence>
<keyword evidence="14" id="KW-0029">Amino-acid transport</keyword>
<dbReference type="PROSITE" id="PS00456">
    <property type="entry name" value="NA_SOLUT_SYMP_1"/>
    <property type="match status" value="1"/>
</dbReference>
<dbReference type="GO" id="GO:0015193">
    <property type="term" value="F:L-proline transmembrane transporter activity"/>
    <property type="evidence" value="ECO:0007669"/>
    <property type="project" value="TreeGrafter"/>
</dbReference>
<evidence type="ECO:0000256" key="3">
    <source>
        <dbReference type="ARBA" id="ARBA00022448"/>
    </source>
</evidence>
<dbReference type="GO" id="GO:0031402">
    <property type="term" value="F:sodium ion binding"/>
    <property type="evidence" value="ECO:0007669"/>
    <property type="project" value="UniProtKB-UniRule"/>
</dbReference>
<evidence type="ECO:0000313" key="15">
    <source>
        <dbReference type="EMBL" id="SFL40562.1"/>
    </source>
</evidence>
<comment type="similarity">
    <text evidence="2 13">Belongs to the sodium:solute symporter (SSF) (TC 2.A.21) family.</text>
</comment>
<dbReference type="InterPro" id="IPR011851">
    <property type="entry name" value="Na/Pro_symporter"/>
</dbReference>
<feature type="transmembrane region" description="Helical" evidence="14">
    <location>
        <begin position="364"/>
        <end position="383"/>
    </location>
</feature>
<feature type="transmembrane region" description="Helical" evidence="14">
    <location>
        <begin position="422"/>
        <end position="438"/>
    </location>
</feature>
<evidence type="ECO:0000256" key="14">
    <source>
        <dbReference type="RuleBase" id="RU366012"/>
    </source>
</evidence>
<dbReference type="AlphaFoldDB" id="A0A1I4HEB9"/>
<evidence type="ECO:0000256" key="8">
    <source>
        <dbReference type="ARBA" id="ARBA00023053"/>
    </source>
</evidence>
<feature type="transmembrane region" description="Helical" evidence="14">
    <location>
        <begin position="224"/>
        <end position="248"/>
    </location>
</feature>
<dbReference type="Gene3D" id="1.20.1730.10">
    <property type="entry name" value="Sodium/glucose cotransporter"/>
    <property type="match status" value="1"/>
</dbReference>
<keyword evidence="6 14" id="KW-0769">Symport</keyword>
<keyword evidence="4 14" id="KW-1003">Cell membrane</keyword>
<name>A0A1I4HEB9_9BACI</name>
<feature type="transmembrane region" description="Helical" evidence="14">
    <location>
        <begin position="315"/>
        <end position="335"/>
    </location>
</feature>
<reference evidence="16" key="1">
    <citation type="submission" date="2016-10" db="EMBL/GenBank/DDBJ databases">
        <authorList>
            <person name="Varghese N."/>
            <person name="Submissions S."/>
        </authorList>
    </citation>
    <scope>NUCLEOTIDE SEQUENCE [LARGE SCALE GENOMIC DNA]</scope>
    <source>
        <strain evidence="16">CGMCC 1.4250</strain>
    </source>
</reference>
<dbReference type="GO" id="GO:0015824">
    <property type="term" value="P:proline transport"/>
    <property type="evidence" value="ECO:0007669"/>
    <property type="project" value="UniProtKB-UniRule"/>
</dbReference>
<dbReference type="Pfam" id="PF00474">
    <property type="entry name" value="SSF"/>
    <property type="match status" value="1"/>
</dbReference>
<gene>
    <name evidence="15" type="ORF">SAMN04487943_101389</name>
</gene>
<accession>A0A1I4HEB9</accession>
<evidence type="ECO:0000256" key="2">
    <source>
        <dbReference type="ARBA" id="ARBA00006434"/>
    </source>
</evidence>
<evidence type="ECO:0000256" key="11">
    <source>
        <dbReference type="ARBA" id="ARBA00023201"/>
    </source>
</evidence>
<feature type="transmembrane region" description="Helical" evidence="14">
    <location>
        <begin position="126"/>
        <end position="151"/>
    </location>
</feature>
<evidence type="ECO:0000256" key="12">
    <source>
        <dbReference type="ARBA" id="ARBA00033708"/>
    </source>
</evidence>
<feature type="transmembrane region" description="Helical" evidence="14">
    <location>
        <begin position="163"/>
        <end position="184"/>
    </location>
</feature>
<dbReference type="EMBL" id="FOTR01000001">
    <property type="protein sequence ID" value="SFL40562.1"/>
    <property type="molecule type" value="Genomic_DNA"/>
</dbReference>
<feature type="transmembrane region" description="Helical" evidence="14">
    <location>
        <begin position="191"/>
        <end position="212"/>
    </location>
</feature>
<dbReference type="NCBIfam" id="TIGR02121">
    <property type="entry name" value="Na_Pro_sym"/>
    <property type="match status" value="1"/>
</dbReference>
<comment type="function">
    <text evidence="14">Catalyzes the sodium-dependent uptake of extracellular L-proline.</text>
</comment>
<dbReference type="GO" id="GO:0005886">
    <property type="term" value="C:plasma membrane"/>
    <property type="evidence" value="ECO:0007669"/>
    <property type="project" value="UniProtKB-SubCell"/>
</dbReference>
<sequence length="494" mass="53517">MMDFVTIVTFIIYLVAMLVIGIIAFRLTNNLSDYVLGGRNLGGSVAALSAGASDMSSWLLLGLPGAMYAGGMNQIWIAIGLAVGAYLNWQFVAKRLRTYTEVAQDSITIPDFLENRFRDSSRILRVVSAFVILIFFTFYTSAGLVGGAILFEQSFGIDYQTALWIGAIVIISYTFLGGFLAVSWTDFFQGILMFLALIIVPIVAINALGGWNEAVTKVGNIDPAYLNAFTDTTAIGIISLLAWGLGYFGQPHIITRFMAIKSTKEIPKARFVGMSWMVFALYGSIFTGFAGIAYFAGTPLDNPETVFIAFTQELFNPWIAGILLAAILSAIMSTIDSQLLVSSSAVAEDFYKGILRKNAGQKELVWVGRIAVIIIAIIAVLIAQNPESKVLDLVGYAWAGFGAAFGPVIILSLFWKRTTRKGAIAGIVVGALTVIIWSQLEGGIYELYEIVPGFIFGAVAIIIVSYIFGSPTNPSKVVKAEFKEATEENTEVNP</sequence>
<evidence type="ECO:0000256" key="4">
    <source>
        <dbReference type="ARBA" id="ARBA00022475"/>
    </source>
</evidence>
<keyword evidence="9 14" id="KW-0406">Ion transport</keyword>
<dbReference type="InterPro" id="IPR018212">
    <property type="entry name" value="Na/solute_symporter_CS"/>
</dbReference>
<proteinExistence type="inferred from homology"/>
<dbReference type="STRING" id="334253.SAMN04487943_101389"/>
<keyword evidence="3 14" id="KW-0813">Transport</keyword>